<gene>
    <name evidence="1" type="ORF">DAMNIGENAA_31280</name>
</gene>
<accession>A0A9W6FVJ9</accession>
<comment type="caution">
    <text evidence="1">The sequence shown here is derived from an EMBL/GenBank/DDBJ whole genome shotgun (WGS) entry which is preliminary data.</text>
</comment>
<dbReference type="AlphaFoldDB" id="A0A9W6FVJ9"/>
<proteinExistence type="predicted"/>
<organism evidence="1 2">
    <name type="scientific">Desulforhabdus amnigena</name>
    <dbReference type="NCBI Taxonomy" id="40218"/>
    <lineage>
        <taxon>Bacteria</taxon>
        <taxon>Pseudomonadati</taxon>
        <taxon>Thermodesulfobacteriota</taxon>
        <taxon>Syntrophobacteria</taxon>
        <taxon>Syntrophobacterales</taxon>
        <taxon>Syntrophobacteraceae</taxon>
        <taxon>Desulforhabdus</taxon>
    </lineage>
</organism>
<dbReference type="RefSeq" id="WP_281795702.1">
    <property type="nucleotide sequence ID" value="NZ_BSDR01000001.1"/>
</dbReference>
<name>A0A9W6FVJ9_9BACT</name>
<dbReference type="EMBL" id="BSDR01000001">
    <property type="protein sequence ID" value="GLI35695.1"/>
    <property type="molecule type" value="Genomic_DNA"/>
</dbReference>
<keyword evidence="2" id="KW-1185">Reference proteome</keyword>
<reference evidence="1" key="1">
    <citation type="submission" date="2022-12" db="EMBL/GenBank/DDBJ databases">
        <title>Reference genome sequencing for broad-spectrum identification of bacterial and archaeal isolates by mass spectrometry.</title>
        <authorList>
            <person name="Sekiguchi Y."/>
            <person name="Tourlousse D.M."/>
        </authorList>
    </citation>
    <scope>NUCLEOTIDE SEQUENCE</scope>
    <source>
        <strain evidence="1">ASRB1</strain>
    </source>
</reference>
<protein>
    <submittedName>
        <fullName evidence="1">Uncharacterized protein</fullName>
    </submittedName>
</protein>
<sequence length="177" mass="20073">MAEIKSTLDLVMERTRNLTLTEEEKREQALSEFRDNLKGLLQKYQDKILTVEQFKRELHSLKESSTASDNTTVIRLIAGRLDPDRDNHMLLTLLSDVCSLDVHGIISILEDYRKHLESAAHDIMAGMVKALSTKGISGTAVVPNLDASPEWPKAQIEGRKRFEAMLDREIRRLSSIT</sequence>
<evidence type="ECO:0000313" key="1">
    <source>
        <dbReference type="EMBL" id="GLI35695.1"/>
    </source>
</evidence>
<dbReference type="Proteomes" id="UP001144372">
    <property type="component" value="Unassembled WGS sequence"/>
</dbReference>
<evidence type="ECO:0000313" key="2">
    <source>
        <dbReference type="Proteomes" id="UP001144372"/>
    </source>
</evidence>